<dbReference type="InterPro" id="IPR010372">
    <property type="entry name" value="DNA_pol3_delta_N"/>
</dbReference>
<dbReference type="GO" id="GO:0006261">
    <property type="term" value="P:DNA-templated DNA replication"/>
    <property type="evidence" value="ECO:0007669"/>
    <property type="project" value="TreeGrafter"/>
</dbReference>
<dbReference type="InterPro" id="IPR005790">
    <property type="entry name" value="DNA_polIII_delta"/>
</dbReference>
<dbReference type="PANTHER" id="PTHR34388">
    <property type="entry name" value="DNA POLYMERASE III SUBUNIT DELTA"/>
    <property type="match status" value="1"/>
</dbReference>
<dbReference type="Proteomes" id="UP000266287">
    <property type="component" value="Unassembled WGS sequence"/>
</dbReference>
<dbReference type="EC" id="2.7.7.7" evidence="6"/>
<evidence type="ECO:0000256" key="4">
    <source>
        <dbReference type="ARBA" id="ARBA00022932"/>
    </source>
</evidence>
<sequence>MKISYQEFLSRTQKGMAPPIYIFSGEDEFYKERAVKKLKKLILKQGVDELSFNLFYGEESTGTDIIKAASTPTLTGDRQLVIVRNADRVGISAKAIIKNYSRSPFPPTCLVLLVRKNDYRFGIEVVFALPSEGESITWITKQAREKGWSISPQAALELKEKVGMDTRTLNNEIEKLVLYCRDKKNITPEDIRVLVGDSKEVITSGIISAINKNEAKKALAILKKLSVDEKKTLINAIAWQMRRQGLGWDRFKKGFRSILQAELDFKSERFSPELVLELLVIRLCS</sequence>
<evidence type="ECO:0000259" key="5">
    <source>
        <dbReference type="Pfam" id="PF06144"/>
    </source>
</evidence>
<dbReference type="NCBIfam" id="TIGR01128">
    <property type="entry name" value="holA"/>
    <property type="match status" value="1"/>
</dbReference>
<dbReference type="SUPFAM" id="SSF52540">
    <property type="entry name" value="P-loop containing nucleoside triphosphate hydrolases"/>
    <property type="match status" value="1"/>
</dbReference>
<dbReference type="AlphaFoldDB" id="A0A399G069"/>
<name>A0A399G069_UNCN2</name>
<dbReference type="GO" id="GO:0009360">
    <property type="term" value="C:DNA polymerase III complex"/>
    <property type="evidence" value="ECO:0007669"/>
    <property type="project" value="InterPro"/>
</dbReference>
<evidence type="ECO:0000313" key="6">
    <source>
        <dbReference type="EMBL" id="RII01099.1"/>
    </source>
</evidence>
<keyword evidence="2 6" id="KW-0548">Nucleotidyltransferase</keyword>
<gene>
    <name evidence="6" type="primary">holA</name>
    <name evidence="6" type="ORF">B9J77_00760</name>
</gene>
<protein>
    <submittedName>
        <fullName evidence="6">DNA polymerase III subunit delta</fullName>
        <ecNumber evidence="6">2.7.7.7</ecNumber>
    </submittedName>
</protein>
<dbReference type="Gene3D" id="1.10.8.60">
    <property type="match status" value="1"/>
</dbReference>
<dbReference type="InterPro" id="IPR027417">
    <property type="entry name" value="P-loop_NTPase"/>
</dbReference>
<dbReference type="Pfam" id="PF06144">
    <property type="entry name" value="DNA_pol3_delta"/>
    <property type="match status" value="1"/>
</dbReference>
<evidence type="ECO:0000313" key="7">
    <source>
        <dbReference type="Proteomes" id="UP000266287"/>
    </source>
</evidence>
<evidence type="ECO:0000256" key="3">
    <source>
        <dbReference type="ARBA" id="ARBA00022705"/>
    </source>
</evidence>
<evidence type="ECO:0000256" key="2">
    <source>
        <dbReference type="ARBA" id="ARBA00022695"/>
    </source>
</evidence>
<keyword evidence="1 6" id="KW-0808">Transferase</keyword>
<dbReference type="EMBL" id="NDHY01000001">
    <property type="protein sequence ID" value="RII01099.1"/>
    <property type="molecule type" value="Genomic_DNA"/>
</dbReference>
<keyword evidence="4" id="KW-0239">DNA-directed DNA polymerase</keyword>
<dbReference type="GO" id="GO:0003677">
    <property type="term" value="F:DNA binding"/>
    <property type="evidence" value="ECO:0007669"/>
    <property type="project" value="InterPro"/>
</dbReference>
<reference evidence="6 7" key="1">
    <citation type="submission" date="2018-08" db="EMBL/GenBank/DDBJ databases">
        <title>Draft genome of candidate division NPL-UPA2 bacterium Unc8 that adapted to ultra-basic serpentinizing groundwater.</title>
        <authorList>
            <person name="Ishii S."/>
            <person name="Suzuki S."/>
            <person name="Nealson K.H."/>
        </authorList>
    </citation>
    <scope>NUCLEOTIDE SEQUENCE [LARGE SCALE GENOMIC DNA]</scope>
    <source>
        <strain evidence="6">Unc8</strain>
    </source>
</reference>
<dbReference type="Gene3D" id="3.40.50.300">
    <property type="entry name" value="P-loop containing nucleotide triphosphate hydrolases"/>
    <property type="match status" value="1"/>
</dbReference>
<keyword evidence="3" id="KW-0235">DNA replication</keyword>
<proteinExistence type="predicted"/>
<dbReference type="GO" id="GO:0003887">
    <property type="term" value="F:DNA-directed DNA polymerase activity"/>
    <property type="evidence" value="ECO:0007669"/>
    <property type="project" value="UniProtKB-KW"/>
</dbReference>
<organism evidence="6 7">
    <name type="scientific">candidate division NPL-UPA2 bacterium Unc8</name>
    <dbReference type="NCBI Taxonomy" id="1980939"/>
    <lineage>
        <taxon>Bacteria</taxon>
    </lineage>
</organism>
<evidence type="ECO:0000256" key="1">
    <source>
        <dbReference type="ARBA" id="ARBA00022679"/>
    </source>
</evidence>
<comment type="caution">
    <text evidence="6">The sequence shown here is derived from an EMBL/GenBank/DDBJ whole genome shotgun (WGS) entry which is preliminary data.</text>
</comment>
<accession>A0A399G069</accession>
<feature type="domain" description="DNA polymerase III delta N-terminal" evidence="5">
    <location>
        <begin position="21"/>
        <end position="86"/>
    </location>
</feature>
<dbReference type="PANTHER" id="PTHR34388:SF1">
    <property type="entry name" value="DNA POLYMERASE III SUBUNIT DELTA"/>
    <property type="match status" value="1"/>
</dbReference>